<dbReference type="PROSITE" id="PS00061">
    <property type="entry name" value="ADH_SHORT"/>
    <property type="match status" value="1"/>
</dbReference>
<dbReference type="EC" id="1.1.-.-" evidence="3"/>
<evidence type="ECO:0000256" key="1">
    <source>
        <dbReference type="ARBA" id="ARBA00006484"/>
    </source>
</evidence>
<reference evidence="3 4" key="1">
    <citation type="journal article" date="2015" name="Int. J. Syst. Evol. Microbiol.">
        <title>Amycolatopsis rhabdoformis sp. nov., an actinomycete isolated from a tropical forest soil.</title>
        <authorList>
            <person name="Souza W.R."/>
            <person name="Silva R.E."/>
            <person name="Goodfellow M."/>
            <person name="Busarakam K."/>
            <person name="Figueiro F.S."/>
            <person name="Ferreira D."/>
            <person name="Rodrigues-Filho E."/>
            <person name="Moraes L.A.B."/>
            <person name="Zucchi T.D."/>
        </authorList>
    </citation>
    <scope>NUCLEOTIDE SEQUENCE [LARGE SCALE GENOMIC DNA]</scope>
    <source>
        <strain evidence="3 4">NCIMB 14900</strain>
    </source>
</reference>
<protein>
    <submittedName>
        <fullName evidence="3">SDR family oxidoreductase</fullName>
        <ecNumber evidence="3">1.1.-.-</ecNumber>
    </submittedName>
</protein>
<dbReference type="Pfam" id="PF13561">
    <property type="entry name" value="adh_short_C2"/>
    <property type="match status" value="1"/>
</dbReference>
<accession>A0ABZ1IKF5</accession>
<dbReference type="PANTHER" id="PTHR42760:SF133">
    <property type="entry name" value="3-OXOACYL-[ACYL-CARRIER-PROTEIN] REDUCTASE"/>
    <property type="match status" value="1"/>
</dbReference>
<dbReference type="InterPro" id="IPR020904">
    <property type="entry name" value="Sc_DH/Rdtase_CS"/>
</dbReference>
<sequence length="244" mass="24997">MTSTSDNPVALVTGAAGGIGAATSRALARQGYRVAVHDLGKPEAGNALVAELPEAVYLDGDIAEPSVAPDLVAAVSERWGRLDVVVNNAGVARWFPHRDLDAVPDEWWHQVLGVNLLGPWHLSRAAAPALRATAGVIVNVASVAGLTVSGSSIPYAVSKAALIHLTKLLAVALAPRVRVNAIAPGYIDTPLTHDWTELREGAAARAPLGRLGAPDDAAAAVLSLVSSPYTTGAVLTVDGGLNLA</sequence>
<dbReference type="RefSeq" id="WP_326837015.1">
    <property type="nucleotide sequence ID" value="NZ_CP142149.1"/>
</dbReference>
<dbReference type="PRINTS" id="PR00081">
    <property type="entry name" value="GDHRDH"/>
</dbReference>
<evidence type="ECO:0000313" key="4">
    <source>
        <dbReference type="Proteomes" id="UP001330812"/>
    </source>
</evidence>
<name>A0ABZ1IKF5_9PSEU</name>
<dbReference type="InterPro" id="IPR036291">
    <property type="entry name" value="NAD(P)-bd_dom_sf"/>
</dbReference>
<dbReference type="Gene3D" id="3.40.50.720">
    <property type="entry name" value="NAD(P)-binding Rossmann-like Domain"/>
    <property type="match status" value="1"/>
</dbReference>
<gene>
    <name evidence="3" type="ORF">VSH64_19280</name>
</gene>
<dbReference type="Proteomes" id="UP001330812">
    <property type="component" value="Chromosome"/>
</dbReference>
<dbReference type="GO" id="GO:0016491">
    <property type="term" value="F:oxidoreductase activity"/>
    <property type="evidence" value="ECO:0007669"/>
    <property type="project" value="UniProtKB-KW"/>
</dbReference>
<dbReference type="CDD" id="cd05233">
    <property type="entry name" value="SDR_c"/>
    <property type="match status" value="1"/>
</dbReference>
<comment type="similarity">
    <text evidence="1">Belongs to the short-chain dehydrogenases/reductases (SDR) family.</text>
</comment>
<proteinExistence type="inferred from homology"/>
<evidence type="ECO:0000256" key="2">
    <source>
        <dbReference type="ARBA" id="ARBA00023002"/>
    </source>
</evidence>
<dbReference type="PRINTS" id="PR00080">
    <property type="entry name" value="SDRFAMILY"/>
</dbReference>
<organism evidence="3 4">
    <name type="scientific">Amycolatopsis rhabdoformis</name>
    <dbReference type="NCBI Taxonomy" id="1448059"/>
    <lineage>
        <taxon>Bacteria</taxon>
        <taxon>Bacillati</taxon>
        <taxon>Actinomycetota</taxon>
        <taxon>Actinomycetes</taxon>
        <taxon>Pseudonocardiales</taxon>
        <taxon>Pseudonocardiaceae</taxon>
        <taxon>Amycolatopsis</taxon>
    </lineage>
</organism>
<keyword evidence="4" id="KW-1185">Reference proteome</keyword>
<dbReference type="EMBL" id="CP142149">
    <property type="protein sequence ID" value="WSE34217.1"/>
    <property type="molecule type" value="Genomic_DNA"/>
</dbReference>
<dbReference type="SUPFAM" id="SSF51735">
    <property type="entry name" value="NAD(P)-binding Rossmann-fold domains"/>
    <property type="match status" value="1"/>
</dbReference>
<evidence type="ECO:0000313" key="3">
    <source>
        <dbReference type="EMBL" id="WSE34217.1"/>
    </source>
</evidence>
<dbReference type="InterPro" id="IPR002347">
    <property type="entry name" value="SDR_fam"/>
</dbReference>
<dbReference type="PANTHER" id="PTHR42760">
    <property type="entry name" value="SHORT-CHAIN DEHYDROGENASES/REDUCTASES FAMILY MEMBER"/>
    <property type="match status" value="1"/>
</dbReference>
<keyword evidence="2 3" id="KW-0560">Oxidoreductase</keyword>